<name>A0A0J1CUT8_9BURK</name>
<dbReference type="EMBL" id="AEJF01000127">
    <property type="protein sequence ID" value="KLU24365.1"/>
    <property type="molecule type" value="Genomic_DNA"/>
</dbReference>
<comment type="caution">
    <text evidence="1">The sequence shown here is derived from an EMBL/GenBank/DDBJ whole genome shotgun (WGS) entry which is preliminary data.</text>
</comment>
<evidence type="ECO:0000313" key="2">
    <source>
        <dbReference type="Proteomes" id="UP000035963"/>
    </source>
</evidence>
<protein>
    <submittedName>
        <fullName evidence="1">Uncharacterized protein</fullName>
    </submittedName>
</protein>
<accession>A0A0J1CUT8</accession>
<organism evidence="1 2">
    <name type="scientific">Caballeronia mineralivorans PML1(12)</name>
    <dbReference type="NCBI Taxonomy" id="908627"/>
    <lineage>
        <taxon>Bacteria</taxon>
        <taxon>Pseudomonadati</taxon>
        <taxon>Pseudomonadota</taxon>
        <taxon>Betaproteobacteria</taxon>
        <taxon>Burkholderiales</taxon>
        <taxon>Burkholderiaceae</taxon>
        <taxon>Caballeronia</taxon>
    </lineage>
</organism>
<evidence type="ECO:0000313" key="1">
    <source>
        <dbReference type="EMBL" id="KLU24365.1"/>
    </source>
</evidence>
<gene>
    <name evidence="1" type="ORF">EOS_20725</name>
</gene>
<reference evidence="1 2" key="1">
    <citation type="journal article" date="2015" name="Genome Announc.">
        <title>Draft Genome Sequence of Burkholderia sp. Strain PML1(12), an Ectomycorrhizosphere-Inhabiting Bacterium with Effective Mineral-Weathering Ability.</title>
        <authorList>
            <person name="Uroz S."/>
            <person name="Oger P."/>
        </authorList>
    </citation>
    <scope>NUCLEOTIDE SEQUENCE [LARGE SCALE GENOMIC DNA]</scope>
    <source>
        <strain evidence="2">PML1(12)</strain>
    </source>
</reference>
<dbReference type="PATRIC" id="fig|908627.4.peg.4643"/>
<keyword evidence="2" id="KW-1185">Reference proteome</keyword>
<dbReference type="Proteomes" id="UP000035963">
    <property type="component" value="Unassembled WGS sequence"/>
</dbReference>
<sequence>MKRASHVPTLFKHYLNGGRATSATVAFPSIHLARETRSVQCAATCTASLNPARHIERNNVSAAMTENFRRRPQSRIRRYNAYAAG</sequence>
<dbReference type="AlphaFoldDB" id="A0A0J1CUT8"/>
<proteinExistence type="predicted"/>